<dbReference type="EMBL" id="IACF01000395">
    <property type="protein sequence ID" value="LAB66172.1"/>
    <property type="molecule type" value="mRNA"/>
</dbReference>
<dbReference type="Pfam" id="PF08662">
    <property type="entry name" value="eIF2A"/>
    <property type="match status" value="1"/>
</dbReference>
<evidence type="ECO:0000256" key="4">
    <source>
        <dbReference type="ARBA" id="ARBA00022540"/>
    </source>
</evidence>
<dbReference type="GO" id="GO:0000049">
    <property type="term" value="F:tRNA binding"/>
    <property type="evidence" value="ECO:0007669"/>
    <property type="project" value="TreeGrafter"/>
</dbReference>
<organism evidence="11">
    <name type="scientific">Hirondellea gigas</name>
    <dbReference type="NCBI Taxonomy" id="1518452"/>
    <lineage>
        <taxon>Eukaryota</taxon>
        <taxon>Metazoa</taxon>
        <taxon>Ecdysozoa</taxon>
        <taxon>Arthropoda</taxon>
        <taxon>Crustacea</taxon>
        <taxon>Multicrustacea</taxon>
        <taxon>Malacostraca</taxon>
        <taxon>Eumalacostraca</taxon>
        <taxon>Peracarida</taxon>
        <taxon>Amphipoda</taxon>
        <taxon>Amphilochidea</taxon>
        <taxon>Lysianassida</taxon>
        <taxon>Lysianassidira</taxon>
        <taxon>Lysianassoidea</taxon>
        <taxon>Lysianassidae</taxon>
        <taxon>Hirondellea</taxon>
    </lineage>
</organism>
<dbReference type="PANTHER" id="PTHR13227:SF0">
    <property type="entry name" value="EUKARYOTIC TRANSLATION INITIATION FACTOR 2A"/>
    <property type="match status" value="1"/>
</dbReference>
<dbReference type="InterPro" id="IPR015943">
    <property type="entry name" value="WD40/YVTN_repeat-like_dom_sf"/>
</dbReference>
<comment type="similarity">
    <text evidence="2">Belongs to the WD repeat EIF2A family.</text>
</comment>
<keyword evidence="6" id="KW-0677">Repeat</keyword>
<feature type="region of interest" description="Disordered" evidence="9">
    <location>
        <begin position="478"/>
        <end position="601"/>
    </location>
</feature>
<sequence>MASRSPLNIAIHDSGGLRLVEGCPNYGKEISEFSLEGKIKTFTATSNGKKLALILNGSVQILQIPTWKVEHTLQHPAAQDLQWSPGGGYLAVWCLYISVKKEGSGTPNLHIYDTRNGCTLLKSFYQISQIDWQPQWTGDDSVFARNVTSEVHFYKAADLDTVAHKRVQAKLKAFSLSPSNSGHLAVFFTPSVKGAPCLVQMFKYPHFKDNQRPITNLSFFKVDSVEFMWNKPCNAVLLLTSVEKGDDKSYYGERMVFLMNSKTEEAFRVTFSKDGPINAVSWTPDGKNFLAVYGNNPASCSMFNSKGDLVHNLQEGARNMVLVNPVSNLAMVGGSGNISPRIEVWELARGTRLCNQECPDVTVMQWSPCGQYLLTSTCSPRLRVNNGYRIYHYSGSLLMEYLCPKGVELYHAEWLPVPSAAQPFTPSAAKVQGIQSSVKTASTERYIPPGQRSSVSEQNKYVENCKQFLRQIDKYDVRKSPRAGGGGGGQPVGLNLAAQNGHKKATVKEDKTPDSWREHCWGAAGNTEPPLSKSAAKNKKRRETKRQKDEAAQAQKNMLVIEEPDFGAKKTNKLKESLEETASTPPKGQQNQQPAEGEKKVKAIKKKLQRIEKLKKDLKDGKELDSNQTVMINGESALLAELKSLSV</sequence>
<dbReference type="GO" id="GO:0003743">
    <property type="term" value="F:translation initiation factor activity"/>
    <property type="evidence" value="ECO:0007669"/>
    <property type="project" value="UniProtKB-KW"/>
</dbReference>
<protein>
    <recommendedName>
        <fullName evidence="3">Eukaryotic translation initiation factor 2A</fullName>
    </recommendedName>
</protein>
<evidence type="ECO:0000313" key="11">
    <source>
        <dbReference type="EMBL" id="LAB66172.1"/>
    </source>
</evidence>
<dbReference type="GO" id="GO:0006417">
    <property type="term" value="P:regulation of translation"/>
    <property type="evidence" value="ECO:0007669"/>
    <property type="project" value="UniProtKB-KW"/>
</dbReference>
<evidence type="ECO:0000256" key="7">
    <source>
        <dbReference type="ARBA" id="ARBA00022845"/>
    </source>
</evidence>
<evidence type="ECO:0000256" key="2">
    <source>
        <dbReference type="ARBA" id="ARBA00009573"/>
    </source>
</evidence>
<keyword evidence="7" id="KW-0810">Translation regulation</keyword>
<proteinExistence type="evidence at transcript level"/>
<dbReference type="Gene3D" id="2.130.10.10">
    <property type="entry name" value="YVTN repeat-like/Quinoprotein amine dehydrogenase"/>
    <property type="match status" value="2"/>
</dbReference>
<evidence type="ECO:0000259" key="10">
    <source>
        <dbReference type="Pfam" id="PF08662"/>
    </source>
</evidence>
<comment type="function">
    <text evidence="1">Functions in the early steps of protein synthesis of a small number of specific mRNAs. Acts by directing the binding of methionyl-tRNAi to 40S ribosomal subunits. In contrast to the eIF-2 complex, it binds methionyl-tRNAi to 40S subunits in a codon-dependent manner, whereas the eIF-2 complex binds methionyl-tRNAi to 40S subunits in a GTP-dependent manner.</text>
</comment>
<feature type="domain" description="Translation initiation factor beta propellor-like" evidence="10">
    <location>
        <begin position="218"/>
        <end position="403"/>
    </location>
</feature>
<dbReference type="AlphaFoldDB" id="A0A2P2HWN8"/>
<reference evidence="12" key="1">
    <citation type="submission" date="2017-11" db="EMBL/GenBank/DDBJ databases">
        <title>The sensing device of the deep-sea amphipod.</title>
        <authorList>
            <person name="Kobayashi H."/>
            <person name="Nagahama T."/>
            <person name="Arai W."/>
            <person name="Sasagawa Y."/>
            <person name="Umeda M."/>
            <person name="Hayashi T."/>
            <person name="Nikaido I."/>
            <person name="Watanabe H."/>
            <person name="Oguri K."/>
            <person name="Kitazato H."/>
            <person name="Fujioka K."/>
            <person name="Kido Y."/>
            <person name="Takami H."/>
        </authorList>
    </citation>
    <scope>NUCLEOTIDE SEQUENCE</scope>
    <source>
        <tissue evidence="12">Whole body</tissue>
    </source>
</reference>
<evidence type="ECO:0000256" key="5">
    <source>
        <dbReference type="ARBA" id="ARBA00022574"/>
    </source>
</evidence>
<feature type="compositionally biased region" description="Polar residues" evidence="9">
    <location>
        <begin position="580"/>
        <end position="594"/>
    </location>
</feature>
<evidence type="ECO:0000256" key="1">
    <source>
        <dbReference type="ARBA" id="ARBA00003993"/>
    </source>
</evidence>
<dbReference type="SUPFAM" id="SSF50978">
    <property type="entry name" value="WD40 repeat-like"/>
    <property type="match status" value="1"/>
</dbReference>
<dbReference type="PANTHER" id="PTHR13227">
    <property type="entry name" value="EUKARYOTIC TRANSLATION INITIATION FACTOR 2A"/>
    <property type="match status" value="1"/>
</dbReference>
<accession>A0A2P2HWN8</accession>
<evidence type="ECO:0000256" key="6">
    <source>
        <dbReference type="ARBA" id="ARBA00022737"/>
    </source>
</evidence>
<dbReference type="InterPro" id="IPR036322">
    <property type="entry name" value="WD40_repeat_dom_sf"/>
</dbReference>
<dbReference type="GO" id="GO:0003729">
    <property type="term" value="F:mRNA binding"/>
    <property type="evidence" value="ECO:0007669"/>
    <property type="project" value="TreeGrafter"/>
</dbReference>
<dbReference type="EMBL" id="IACT01000433">
    <property type="protein sequence ID" value="LAC19848.1"/>
    <property type="molecule type" value="mRNA"/>
</dbReference>
<keyword evidence="8" id="KW-0648">Protein biosynthesis</keyword>
<evidence type="ECO:0000256" key="3">
    <source>
        <dbReference type="ARBA" id="ARBA00013819"/>
    </source>
</evidence>
<feature type="compositionally biased region" description="Basic and acidic residues" evidence="9">
    <location>
        <begin position="506"/>
        <end position="520"/>
    </location>
</feature>
<name>A0A2P2HWN8_9CRUS</name>
<keyword evidence="5" id="KW-0853">WD repeat</keyword>
<reference evidence="11" key="2">
    <citation type="journal article" date="2018" name="Biosci. Biotechnol. Biochem.">
        <title>Polysaccharide hydrolase of the hadal zone amphipods Hirondellea gigas.</title>
        <authorList>
            <person name="Kobayashi H."/>
            <person name="Nagahama T."/>
            <person name="Arai W."/>
            <person name="Sasagawa Y."/>
            <person name="Umeda M."/>
            <person name="Hayashi T."/>
            <person name="Nikaido I."/>
            <person name="Watanabe H."/>
            <person name="Oguri K."/>
            <person name="Kitazato H."/>
            <person name="Fujioka K."/>
            <person name="Kido Y."/>
            <person name="Takami H."/>
        </authorList>
    </citation>
    <scope>NUCLEOTIDE SEQUENCE</scope>
    <source>
        <tissue evidence="11">Whole body</tissue>
    </source>
</reference>
<evidence type="ECO:0000313" key="12">
    <source>
        <dbReference type="EMBL" id="LAC19848.1"/>
    </source>
</evidence>
<feature type="compositionally biased region" description="Basic residues" evidence="9">
    <location>
        <begin position="536"/>
        <end position="545"/>
    </location>
</feature>
<evidence type="ECO:0000256" key="9">
    <source>
        <dbReference type="SAM" id="MobiDB-lite"/>
    </source>
</evidence>
<dbReference type="GO" id="GO:0043022">
    <property type="term" value="F:ribosome binding"/>
    <property type="evidence" value="ECO:0007669"/>
    <property type="project" value="TreeGrafter"/>
</dbReference>
<dbReference type="InterPro" id="IPR011387">
    <property type="entry name" value="TIF2A"/>
</dbReference>
<evidence type="ECO:0000256" key="8">
    <source>
        <dbReference type="ARBA" id="ARBA00022917"/>
    </source>
</evidence>
<keyword evidence="4 11" id="KW-0396">Initiation factor</keyword>
<dbReference type="GO" id="GO:0022627">
    <property type="term" value="C:cytosolic small ribosomal subunit"/>
    <property type="evidence" value="ECO:0007669"/>
    <property type="project" value="TreeGrafter"/>
</dbReference>
<dbReference type="InterPro" id="IPR013979">
    <property type="entry name" value="TIF_beta_prop-like"/>
</dbReference>